<feature type="region of interest" description="Disordered" evidence="1">
    <location>
        <begin position="1"/>
        <end position="23"/>
    </location>
</feature>
<feature type="region of interest" description="Disordered" evidence="1">
    <location>
        <begin position="50"/>
        <end position="145"/>
    </location>
</feature>
<gene>
    <name evidence="2" type="ORF">EK21DRAFT_85757</name>
</gene>
<name>A0A9P4LQ86_9PLEO</name>
<comment type="caution">
    <text evidence="2">The sequence shown here is derived from an EMBL/GenBank/DDBJ whole genome shotgun (WGS) entry which is preliminary data.</text>
</comment>
<dbReference type="OrthoDB" id="3260716at2759"/>
<reference evidence="2" key="1">
    <citation type="journal article" date="2020" name="Stud. Mycol.">
        <title>101 Dothideomycetes genomes: a test case for predicting lifestyles and emergence of pathogens.</title>
        <authorList>
            <person name="Haridas S."/>
            <person name="Albert R."/>
            <person name="Binder M."/>
            <person name="Bloem J."/>
            <person name="Labutti K."/>
            <person name="Salamov A."/>
            <person name="Andreopoulos B."/>
            <person name="Baker S."/>
            <person name="Barry K."/>
            <person name="Bills G."/>
            <person name="Bluhm B."/>
            <person name="Cannon C."/>
            <person name="Castanera R."/>
            <person name="Culley D."/>
            <person name="Daum C."/>
            <person name="Ezra D."/>
            <person name="Gonzalez J."/>
            <person name="Henrissat B."/>
            <person name="Kuo A."/>
            <person name="Liang C."/>
            <person name="Lipzen A."/>
            <person name="Lutzoni F."/>
            <person name="Magnuson J."/>
            <person name="Mondo S."/>
            <person name="Nolan M."/>
            <person name="Ohm R."/>
            <person name="Pangilinan J."/>
            <person name="Park H.-J."/>
            <person name="Ramirez L."/>
            <person name="Alfaro M."/>
            <person name="Sun H."/>
            <person name="Tritt A."/>
            <person name="Yoshinaga Y."/>
            <person name="Zwiers L.-H."/>
            <person name="Turgeon B."/>
            <person name="Goodwin S."/>
            <person name="Spatafora J."/>
            <person name="Crous P."/>
            <person name="Grigoriev I."/>
        </authorList>
    </citation>
    <scope>NUCLEOTIDE SEQUENCE</scope>
    <source>
        <strain evidence="2">CBS 110217</strain>
    </source>
</reference>
<accession>A0A9P4LQ86</accession>
<sequence length="145" mass="15019">MSQNPDSVANQGQSGPIRANLLAMSLRHQPGKLVDNDAIPTFEAEVLPAGSAPASNTFQPNPDLNNQKLYQDASTTITGATSGDVNTGLGHPGQGQTSRELRQADKKGGSGLAGLADGVEQGNLKDLKGLPKHANQRNLDDVPTG</sequence>
<organism evidence="2 3">
    <name type="scientific">Setomelanomma holmii</name>
    <dbReference type="NCBI Taxonomy" id="210430"/>
    <lineage>
        <taxon>Eukaryota</taxon>
        <taxon>Fungi</taxon>
        <taxon>Dikarya</taxon>
        <taxon>Ascomycota</taxon>
        <taxon>Pezizomycotina</taxon>
        <taxon>Dothideomycetes</taxon>
        <taxon>Pleosporomycetidae</taxon>
        <taxon>Pleosporales</taxon>
        <taxon>Pleosporineae</taxon>
        <taxon>Phaeosphaeriaceae</taxon>
        <taxon>Setomelanomma</taxon>
    </lineage>
</organism>
<feature type="compositionally biased region" description="Polar residues" evidence="1">
    <location>
        <begin position="1"/>
        <end position="14"/>
    </location>
</feature>
<evidence type="ECO:0000313" key="3">
    <source>
        <dbReference type="Proteomes" id="UP000799777"/>
    </source>
</evidence>
<protein>
    <submittedName>
        <fullName evidence="2">Uncharacterized protein</fullName>
    </submittedName>
</protein>
<dbReference type="EMBL" id="ML978163">
    <property type="protein sequence ID" value="KAF2033948.1"/>
    <property type="molecule type" value="Genomic_DNA"/>
</dbReference>
<feature type="compositionally biased region" description="Polar residues" evidence="1">
    <location>
        <begin position="53"/>
        <end position="85"/>
    </location>
</feature>
<evidence type="ECO:0000256" key="1">
    <source>
        <dbReference type="SAM" id="MobiDB-lite"/>
    </source>
</evidence>
<dbReference type="AlphaFoldDB" id="A0A9P4LQ86"/>
<dbReference type="Proteomes" id="UP000799777">
    <property type="component" value="Unassembled WGS sequence"/>
</dbReference>
<proteinExistence type="predicted"/>
<evidence type="ECO:0000313" key="2">
    <source>
        <dbReference type="EMBL" id="KAF2033948.1"/>
    </source>
</evidence>
<feature type="compositionally biased region" description="Basic and acidic residues" evidence="1">
    <location>
        <begin position="99"/>
        <end position="108"/>
    </location>
</feature>
<keyword evidence="3" id="KW-1185">Reference proteome</keyword>